<feature type="region of interest" description="Disordered" evidence="1">
    <location>
        <begin position="59"/>
        <end position="128"/>
    </location>
</feature>
<reference evidence="2 3" key="1">
    <citation type="submission" date="2024-01" db="EMBL/GenBank/DDBJ databases">
        <authorList>
            <person name="Allen C."/>
            <person name="Tagirdzhanova G."/>
        </authorList>
    </citation>
    <scope>NUCLEOTIDE SEQUENCE [LARGE SCALE GENOMIC DNA]</scope>
    <source>
        <strain evidence="2 3">CBS 119000</strain>
    </source>
</reference>
<dbReference type="Proteomes" id="UP001642502">
    <property type="component" value="Unassembled WGS sequence"/>
</dbReference>
<evidence type="ECO:0008006" key="4">
    <source>
        <dbReference type="Google" id="ProtNLM"/>
    </source>
</evidence>
<accession>A0ABP0D8C7</accession>
<feature type="compositionally biased region" description="Polar residues" evidence="1">
    <location>
        <begin position="110"/>
        <end position="120"/>
    </location>
</feature>
<feature type="region of interest" description="Disordered" evidence="1">
    <location>
        <begin position="244"/>
        <end position="264"/>
    </location>
</feature>
<organism evidence="2 3">
    <name type="scientific">Sporothrix epigloea</name>
    <dbReference type="NCBI Taxonomy" id="1892477"/>
    <lineage>
        <taxon>Eukaryota</taxon>
        <taxon>Fungi</taxon>
        <taxon>Dikarya</taxon>
        <taxon>Ascomycota</taxon>
        <taxon>Pezizomycotina</taxon>
        <taxon>Sordariomycetes</taxon>
        <taxon>Sordariomycetidae</taxon>
        <taxon>Ophiostomatales</taxon>
        <taxon>Ophiostomataceae</taxon>
        <taxon>Sporothrix</taxon>
    </lineage>
</organism>
<sequence length="536" mass="57890">MLANLRRAALSPGTGGSSGGSSSRINDYMAPDAAAALSPVPTITPTVPPEIAHILLSSPSNSRNIGVGGRRPAAVGAHGGGVGAQGMADANARGVRRRGPAGPAPPPSWLAQSRHSSRPSAGSHDYSRQKILLDRGSYSDHAGEDMPGVAHPARGSLVDLVLRRIVQEWDVQKHYNQHYFIYIQGFLRAALITYLGQQSKDVTDKGVSIKDLRTLLLHPLLPSTEADSDPPLNQADEIADAGKETELSGTDDDPGGGNLTVSSSPNEDFSYLDLTWSVGRSVSIRELSDLLFPQAAARLDVVDSWDAPGRQVSLPRPLLPNLTHLSLALVPEQSPSSVSWRQLLSFASHLPMLTHLSLAYWPEPTLTPNAKLATVDSPLGRRFQYSGTGAYSHSLDNDWAEAVLLVRKLSKALYGLEYLDLTGCVSWLPALMHNVDNGQVDWVGNWGKIKTLVVNYGVANEYDRLAEEDLRAAQAEDQPELLPGWSAALHLGEVARRVNAASEARLVEDHIRQQRAGRGRFITVVYDRQLQTSRAG</sequence>
<evidence type="ECO:0000313" key="2">
    <source>
        <dbReference type="EMBL" id="CAK7264471.1"/>
    </source>
</evidence>
<gene>
    <name evidence="2" type="ORF">SEPCBS119000_001003</name>
</gene>
<keyword evidence="3" id="KW-1185">Reference proteome</keyword>
<protein>
    <recommendedName>
        <fullName evidence="4">Tafazzin</fullName>
    </recommendedName>
</protein>
<feature type="region of interest" description="Disordered" evidence="1">
    <location>
        <begin position="1"/>
        <end position="26"/>
    </location>
</feature>
<evidence type="ECO:0000256" key="1">
    <source>
        <dbReference type="SAM" id="MobiDB-lite"/>
    </source>
</evidence>
<comment type="caution">
    <text evidence="2">The sequence shown here is derived from an EMBL/GenBank/DDBJ whole genome shotgun (WGS) entry which is preliminary data.</text>
</comment>
<proteinExistence type="predicted"/>
<dbReference type="EMBL" id="CAWUON010000007">
    <property type="protein sequence ID" value="CAK7264471.1"/>
    <property type="molecule type" value="Genomic_DNA"/>
</dbReference>
<name>A0ABP0D8C7_9PEZI</name>
<evidence type="ECO:0000313" key="3">
    <source>
        <dbReference type="Proteomes" id="UP001642502"/>
    </source>
</evidence>